<dbReference type="SUPFAM" id="SSF48452">
    <property type="entry name" value="TPR-like"/>
    <property type="match status" value="2"/>
</dbReference>
<dbReference type="RefSeq" id="WP_092983487.1">
    <property type="nucleotide sequence ID" value="NZ_FOYQ01000002.1"/>
</dbReference>
<dbReference type="FunFam" id="3.30.565.10:FF:000006">
    <property type="entry name" value="Sensor histidine kinase WalK"/>
    <property type="match status" value="1"/>
</dbReference>
<dbReference type="PROSITE" id="PS50005">
    <property type="entry name" value="TPR"/>
    <property type="match status" value="3"/>
</dbReference>
<comment type="catalytic activity">
    <reaction evidence="1">
        <text>ATP + protein L-histidine = ADP + protein N-phospho-L-histidine.</text>
        <dbReference type="EC" id="2.7.13.3"/>
    </reaction>
</comment>
<evidence type="ECO:0000256" key="2">
    <source>
        <dbReference type="ARBA" id="ARBA00012438"/>
    </source>
</evidence>
<keyword evidence="7" id="KW-0175">Coiled coil</keyword>
<evidence type="ECO:0000313" key="10">
    <source>
        <dbReference type="EMBL" id="SFR48063.1"/>
    </source>
</evidence>
<evidence type="ECO:0000256" key="3">
    <source>
        <dbReference type="ARBA" id="ARBA00022553"/>
    </source>
</evidence>
<keyword evidence="8" id="KW-0812">Transmembrane</keyword>
<dbReference type="STRING" id="400055.SAMN04490243_2020"/>
<dbReference type="InterPro" id="IPR036097">
    <property type="entry name" value="HisK_dim/P_sf"/>
</dbReference>
<dbReference type="InterPro" id="IPR036890">
    <property type="entry name" value="HATPase_C_sf"/>
</dbReference>
<dbReference type="CDD" id="cd00082">
    <property type="entry name" value="HisKA"/>
    <property type="match status" value="1"/>
</dbReference>
<dbReference type="GO" id="GO:0005886">
    <property type="term" value="C:plasma membrane"/>
    <property type="evidence" value="ECO:0007669"/>
    <property type="project" value="TreeGrafter"/>
</dbReference>
<feature type="repeat" description="TPR" evidence="6">
    <location>
        <begin position="194"/>
        <end position="227"/>
    </location>
</feature>
<dbReference type="GO" id="GO:0009927">
    <property type="term" value="F:histidine phosphotransfer kinase activity"/>
    <property type="evidence" value="ECO:0007669"/>
    <property type="project" value="TreeGrafter"/>
</dbReference>
<dbReference type="Gene3D" id="1.25.40.10">
    <property type="entry name" value="Tetratricopeptide repeat domain"/>
    <property type="match status" value="2"/>
</dbReference>
<feature type="transmembrane region" description="Helical" evidence="8">
    <location>
        <begin position="386"/>
        <end position="405"/>
    </location>
</feature>
<keyword evidence="3" id="KW-0597">Phosphoprotein</keyword>
<name>A0A1I6H0T2_9FLAO</name>
<feature type="domain" description="Histidine kinase" evidence="9">
    <location>
        <begin position="445"/>
        <end position="661"/>
    </location>
</feature>
<dbReference type="PRINTS" id="PR00344">
    <property type="entry name" value="BCTRLSENSOR"/>
</dbReference>
<feature type="repeat" description="TPR" evidence="6">
    <location>
        <begin position="74"/>
        <end position="107"/>
    </location>
</feature>
<evidence type="ECO:0000256" key="5">
    <source>
        <dbReference type="ARBA" id="ARBA00022777"/>
    </source>
</evidence>
<dbReference type="SUPFAM" id="SSF55874">
    <property type="entry name" value="ATPase domain of HSP90 chaperone/DNA topoisomerase II/histidine kinase"/>
    <property type="match status" value="1"/>
</dbReference>
<dbReference type="Pfam" id="PF13181">
    <property type="entry name" value="TPR_8"/>
    <property type="match status" value="1"/>
</dbReference>
<evidence type="ECO:0000256" key="8">
    <source>
        <dbReference type="SAM" id="Phobius"/>
    </source>
</evidence>
<dbReference type="Pfam" id="PF02518">
    <property type="entry name" value="HATPase_c"/>
    <property type="match status" value="1"/>
</dbReference>
<keyword evidence="4" id="KW-0808">Transferase</keyword>
<sequence>MDVLANETDPRAELRKEIQKLERSIDFNPQDSTYINKLNELAKEIRFYQADSLLQIGELMLDLSEAADYQAGKSKANMRLADYYSDRGQNAKAIRYYKRGLTLAEGDEHQMLRLKGLNSLSGEFAYKGDYGSALNGYLEALELAQELDELIMQSIILENIANLYSEQKDYEAALAYYKKVKRLNDSIDNEVIKAETMSNLGSLYADMGNLEYAMFNVNQSIDIFEEHRIMDWLAYAYETKGKIYLKKYNYKWALYWYNQSDMLHLSLDDQRARIDLLNGMAQAYFGKGNDSLASVYATDAFRISNEINFTNGKRDCAKTLYRIHRNREDYATALAYHELFQQLSDSLARSENRQSLNLHKTKDEYERQKAELIENNEKALAKQKRYIRIGWVILLIATIIIYLVWRSKKLQKQLTAELQTKQEFLEKRKAELQDISETKTKLFSIIGHDLRGPIGALQGLLKMFKDGDLKREEFLTLMPKLRGDVDHIYFTLNNLLSWGNSQLEGSITKAQEMDMQTVVQDNINLLSELAERKSIRIVSKVDGSVQTWSDPNQIDIVIRNLISNAIKFTPHNGMVTLKARELETEWEISVRDTGMGMDRITLGKLFQDKTHHTTYGTDKEKGTGLGLSLCKEMVEKNNGRIWVESIMRKGSTFYFTLPKACMRGQNNPENALGKAV</sequence>
<dbReference type="Gene3D" id="1.10.287.130">
    <property type="match status" value="1"/>
</dbReference>
<keyword evidence="11" id="KW-1185">Reference proteome</keyword>
<accession>A0A1I6H0T2</accession>
<keyword evidence="8" id="KW-1133">Transmembrane helix</keyword>
<dbReference type="Gene3D" id="3.30.565.10">
    <property type="entry name" value="Histidine kinase-like ATPase, C-terminal domain"/>
    <property type="match status" value="1"/>
</dbReference>
<dbReference type="PANTHER" id="PTHR43047:SF72">
    <property type="entry name" value="OSMOSENSING HISTIDINE PROTEIN KINASE SLN1"/>
    <property type="match status" value="1"/>
</dbReference>
<dbReference type="InterPro" id="IPR004358">
    <property type="entry name" value="Sig_transdc_His_kin-like_C"/>
</dbReference>
<protein>
    <recommendedName>
        <fullName evidence="2">histidine kinase</fullName>
        <ecNumber evidence="2">2.7.13.3</ecNumber>
    </recommendedName>
</protein>
<evidence type="ECO:0000313" key="11">
    <source>
        <dbReference type="Proteomes" id="UP000199534"/>
    </source>
</evidence>
<dbReference type="InterPro" id="IPR019734">
    <property type="entry name" value="TPR_rpt"/>
</dbReference>
<dbReference type="InterPro" id="IPR005467">
    <property type="entry name" value="His_kinase_dom"/>
</dbReference>
<proteinExistence type="predicted"/>
<dbReference type="SUPFAM" id="SSF47384">
    <property type="entry name" value="Homodimeric domain of signal transducing histidine kinase"/>
    <property type="match status" value="1"/>
</dbReference>
<evidence type="ECO:0000256" key="4">
    <source>
        <dbReference type="ARBA" id="ARBA00022679"/>
    </source>
</evidence>
<dbReference type="SMART" id="SM00387">
    <property type="entry name" value="HATPase_c"/>
    <property type="match status" value="1"/>
</dbReference>
<dbReference type="Pfam" id="PF13424">
    <property type="entry name" value="TPR_12"/>
    <property type="match status" value="1"/>
</dbReference>
<dbReference type="SMART" id="SM00028">
    <property type="entry name" value="TPR"/>
    <property type="match status" value="5"/>
</dbReference>
<feature type="repeat" description="TPR" evidence="6">
    <location>
        <begin position="154"/>
        <end position="187"/>
    </location>
</feature>
<dbReference type="EC" id="2.7.13.3" evidence="2"/>
<dbReference type="InterPro" id="IPR011990">
    <property type="entry name" value="TPR-like_helical_dom_sf"/>
</dbReference>
<evidence type="ECO:0000259" key="9">
    <source>
        <dbReference type="PROSITE" id="PS50109"/>
    </source>
</evidence>
<evidence type="ECO:0000256" key="7">
    <source>
        <dbReference type="SAM" id="Coils"/>
    </source>
</evidence>
<evidence type="ECO:0000256" key="1">
    <source>
        <dbReference type="ARBA" id="ARBA00000085"/>
    </source>
</evidence>
<dbReference type="AlphaFoldDB" id="A0A1I6H0T2"/>
<gene>
    <name evidence="10" type="ORF">SAMN04490243_2020</name>
</gene>
<dbReference type="InterPro" id="IPR003594">
    <property type="entry name" value="HATPase_dom"/>
</dbReference>
<dbReference type="PROSITE" id="PS50109">
    <property type="entry name" value="HIS_KIN"/>
    <property type="match status" value="1"/>
</dbReference>
<dbReference type="GO" id="GO:0000155">
    <property type="term" value="F:phosphorelay sensor kinase activity"/>
    <property type="evidence" value="ECO:0007669"/>
    <property type="project" value="InterPro"/>
</dbReference>
<keyword evidence="5" id="KW-0418">Kinase</keyword>
<keyword evidence="8" id="KW-0472">Membrane</keyword>
<keyword evidence="6" id="KW-0802">TPR repeat</keyword>
<dbReference type="EMBL" id="FOYQ01000002">
    <property type="protein sequence ID" value="SFR48063.1"/>
    <property type="molecule type" value="Genomic_DNA"/>
</dbReference>
<evidence type="ECO:0000256" key="6">
    <source>
        <dbReference type="PROSITE-ProRule" id="PRU00339"/>
    </source>
</evidence>
<dbReference type="PANTHER" id="PTHR43047">
    <property type="entry name" value="TWO-COMPONENT HISTIDINE PROTEIN KINASE"/>
    <property type="match status" value="1"/>
</dbReference>
<feature type="coiled-coil region" evidence="7">
    <location>
        <begin position="355"/>
        <end position="382"/>
    </location>
</feature>
<dbReference type="Proteomes" id="UP000199534">
    <property type="component" value="Unassembled WGS sequence"/>
</dbReference>
<dbReference type="InterPro" id="IPR003661">
    <property type="entry name" value="HisK_dim/P_dom"/>
</dbReference>
<reference evidence="10 11" key="1">
    <citation type="submission" date="2016-10" db="EMBL/GenBank/DDBJ databases">
        <authorList>
            <person name="de Groot N.N."/>
        </authorList>
    </citation>
    <scope>NUCLEOTIDE SEQUENCE [LARGE SCALE GENOMIC DNA]</scope>
    <source>
        <strain evidence="10 11">DSM 21019</strain>
    </source>
</reference>
<organism evidence="10 11">
    <name type="scientific">Robiginitalea myxolifaciens</name>
    <dbReference type="NCBI Taxonomy" id="400055"/>
    <lineage>
        <taxon>Bacteria</taxon>
        <taxon>Pseudomonadati</taxon>
        <taxon>Bacteroidota</taxon>
        <taxon>Flavobacteriia</taxon>
        <taxon>Flavobacteriales</taxon>
        <taxon>Flavobacteriaceae</taxon>
        <taxon>Robiginitalea</taxon>
    </lineage>
</organism>
<dbReference type="OrthoDB" id="9810447at2"/>